<dbReference type="Proteomes" id="UP000732380">
    <property type="component" value="Unassembled WGS sequence"/>
</dbReference>
<comment type="caution">
    <text evidence="1">The sequence shown here is derived from an EMBL/GenBank/DDBJ whole genome shotgun (WGS) entry which is preliminary data.</text>
</comment>
<proteinExistence type="predicted"/>
<organism evidence="1 2">
    <name type="scientific">Claviceps humidiphila</name>
    <dbReference type="NCBI Taxonomy" id="1294629"/>
    <lineage>
        <taxon>Eukaryota</taxon>
        <taxon>Fungi</taxon>
        <taxon>Dikarya</taxon>
        <taxon>Ascomycota</taxon>
        <taxon>Pezizomycotina</taxon>
        <taxon>Sordariomycetes</taxon>
        <taxon>Hypocreomycetidae</taxon>
        <taxon>Hypocreales</taxon>
        <taxon>Clavicipitaceae</taxon>
        <taxon>Claviceps</taxon>
    </lineage>
</organism>
<gene>
    <name evidence="1" type="ORF">E4U13_008374</name>
</gene>
<reference evidence="1 2" key="1">
    <citation type="journal article" date="2020" name="bioRxiv">
        <title>Whole genome comparisons of ergot fungi reveals the divergence and evolution of species within the genus Claviceps are the result of varying mechanisms driving genome evolution and host range expansion.</title>
        <authorList>
            <person name="Wyka S.A."/>
            <person name="Mondo S.J."/>
            <person name="Liu M."/>
            <person name="Dettman J."/>
            <person name="Nalam V."/>
            <person name="Broders K.D."/>
        </authorList>
    </citation>
    <scope>NUCLEOTIDE SEQUENCE [LARGE SCALE GENOMIC DNA]</scope>
    <source>
        <strain evidence="1 2">LM576</strain>
    </source>
</reference>
<protein>
    <submittedName>
        <fullName evidence="1">Uncharacterized protein</fullName>
    </submittedName>
</protein>
<dbReference type="AlphaFoldDB" id="A0A9P7TR70"/>
<keyword evidence="2" id="KW-1185">Reference proteome</keyword>
<name>A0A9P7TR70_9HYPO</name>
<evidence type="ECO:0000313" key="2">
    <source>
        <dbReference type="Proteomes" id="UP000732380"/>
    </source>
</evidence>
<accession>A0A9P7TR70</accession>
<sequence length="162" mass="17697">MESSSVLAERMLDLMYAGTCDELPSKAPAKEGEESPQKAAKVSPAAHVMLRAKMMELGDIYMVEGLSERASKKLETLLAPETTRNLLVDMVLGFFALKFGSSTIIQEIIVHSLRKKLHPPPLATDIVETMAEVAKVGPGFGSDMLMSYCNASHYGTSFRWAT</sequence>
<evidence type="ECO:0000313" key="1">
    <source>
        <dbReference type="EMBL" id="KAG6104472.1"/>
    </source>
</evidence>
<dbReference type="EMBL" id="SRQM01000970">
    <property type="protein sequence ID" value="KAG6104472.1"/>
    <property type="molecule type" value="Genomic_DNA"/>
</dbReference>